<dbReference type="STRING" id="1149755.A0A2J6S1S4"/>
<dbReference type="AlphaFoldDB" id="A0A2J6S1S4"/>
<feature type="domain" description="Heterokaryon incompatibility" evidence="1">
    <location>
        <begin position="86"/>
        <end position="230"/>
    </location>
</feature>
<accession>A0A2J6S1S4</accession>
<keyword evidence="3" id="KW-1185">Reference proteome</keyword>
<reference evidence="2 3" key="1">
    <citation type="submission" date="2016-04" db="EMBL/GenBank/DDBJ databases">
        <title>A degradative enzymes factory behind the ericoid mycorrhizal symbiosis.</title>
        <authorList>
            <consortium name="DOE Joint Genome Institute"/>
            <person name="Martino E."/>
            <person name="Morin E."/>
            <person name="Grelet G."/>
            <person name="Kuo A."/>
            <person name="Kohler A."/>
            <person name="Daghino S."/>
            <person name="Barry K."/>
            <person name="Choi C."/>
            <person name="Cichocki N."/>
            <person name="Clum A."/>
            <person name="Copeland A."/>
            <person name="Hainaut M."/>
            <person name="Haridas S."/>
            <person name="Labutti K."/>
            <person name="Lindquist E."/>
            <person name="Lipzen A."/>
            <person name="Khouja H.-R."/>
            <person name="Murat C."/>
            <person name="Ohm R."/>
            <person name="Olson A."/>
            <person name="Spatafora J."/>
            <person name="Veneault-Fourrey C."/>
            <person name="Henrissat B."/>
            <person name="Grigoriev I."/>
            <person name="Martin F."/>
            <person name="Perotto S."/>
        </authorList>
    </citation>
    <scope>NUCLEOTIDE SEQUENCE [LARGE SCALE GENOMIC DNA]</scope>
    <source>
        <strain evidence="2 3">F</strain>
    </source>
</reference>
<dbReference type="Proteomes" id="UP000235786">
    <property type="component" value="Unassembled WGS sequence"/>
</dbReference>
<name>A0A2J6S1S4_HYAVF</name>
<dbReference type="PANTHER" id="PTHR33112">
    <property type="entry name" value="DOMAIN PROTEIN, PUTATIVE-RELATED"/>
    <property type="match status" value="1"/>
</dbReference>
<protein>
    <submittedName>
        <fullName evidence="2">HET-domain-containing protein</fullName>
    </submittedName>
</protein>
<dbReference type="InterPro" id="IPR010730">
    <property type="entry name" value="HET"/>
</dbReference>
<organism evidence="2 3">
    <name type="scientific">Hyaloscypha variabilis (strain UAMH 11265 / GT02V1 / F)</name>
    <name type="common">Meliniomyces variabilis</name>
    <dbReference type="NCBI Taxonomy" id="1149755"/>
    <lineage>
        <taxon>Eukaryota</taxon>
        <taxon>Fungi</taxon>
        <taxon>Dikarya</taxon>
        <taxon>Ascomycota</taxon>
        <taxon>Pezizomycotina</taxon>
        <taxon>Leotiomycetes</taxon>
        <taxon>Helotiales</taxon>
        <taxon>Hyaloscyphaceae</taxon>
        <taxon>Hyaloscypha</taxon>
        <taxon>Hyaloscypha variabilis</taxon>
    </lineage>
</organism>
<proteinExistence type="predicted"/>
<evidence type="ECO:0000259" key="1">
    <source>
        <dbReference type="Pfam" id="PF06985"/>
    </source>
</evidence>
<dbReference type="Pfam" id="PF06985">
    <property type="entry name" value="HET"/>
    <property type="match status" value="1"/>
</dbReference>
<dbReference type="OrthoDB" id="2958217at2759"/>
<evidence type="ECO:0000313" key="2">
    <source>
        <dbReference type="EMBL" id="PMD44721.1"/>
    </source>
</evidence>
<sequence length="486" mass="55676">MFAIHDRSQCLGPEIHPKRGARIAFWKLLRWLDACEATKKAKSQPSFGGMVAEDVWPDLHENLQLHSRVIDLGRRRITLAPLKCRYVALSYVWGQENFAQLNSKNIAGLEIDRSLDGLKVPATIRDAMTFCEKLGERYLWIDSLCIVQDTTDKHEHMRSMEAIYRGAVLTLVVAAGSHANHGIPGFKYKFDPAPAVTEIQGLRLVMPPSPSFNAAVNSSVWNSRAWTYQERLLSNRMIIFSNDGIYFQCKHGNAQGNMYLDPHDQLRPRAINDSKVSADDYSLQLEERVNFSVYTRIVSEYMSRRLTFPDDIENAFGGIGKIFGIIFGGSELLYGMPLSALAICLLWYSEEPLERRRGSKAPDSNSSRFPSWSWVGWIGRVGFRHTRNIGDRLISKVSWLDPLNKLGPLSNEHFGPPERNWKGRSRWFRQMSIENGDHYYIRRHGNPAHWFLYPMEPFFHNPIPIDRETGILHLRTDLQNLESSAI</sequence>
<gene>
    <name evidence="2" type="ORF">L207DRAFT_509408</name>
</gene>
<dbReference type="EMBL" id="KZ613941">
    <property type="protein sequence ID" value="PMD44721.1"/>
    <property type="molecule type" value="Genomic_DNA"/>
</dbReference>
<dbReference type="PANTHER" id="PTHR33112:SF12">
    <property type="entry name" value="HETEROKARYON INCOMPATIBILITY DOMAIN-CONTAINING PROTEIN"/>
    <property type="match status" value="1"/>
</dbReference>
<evidence type="ECO:0000313" key="3">
    <source>
        <dbReference type="Proteomes" id="UP000235786"/>
    </source>
</evidence>